<dbReference type="GO" id="GO:0005886">
    <property type="term" value="C:plasma membrane"/>
    <property type="evidence" value="ECO:0007669"/>
    <property type="project" value="UniProtKB-SubCell"/>
</dbReference>
<reference evidence="8" key="1">
    <citation type="submission" date="2015-10" db="EMBL/GenBank/DDBJ databases">
        <authorList>
            <person name="Gilbert D.G."/>
        </authorList>
    </citation>
    <scope>NUCLEOTIDE SEQUENCE</scope>
</reference>
<accession>A0A160TAK6</accession>
<keyword evidence="4 7" id="KW-0812">Transmembrane</keyword>
<dbReference type="GO" id="GO:0000041">
    <property type="term" value="P:transition metal ion transport"/>
    <property type="evidence" value="ECO:0007669"/>
    <property type="project" value="InterPro"/>
</dbReference>
<organism evidence="8">
    <name type="scientific">hydrothermal vent metagenome</name>
    <dbReference type="NCBI Taxonomy" id="652676"/>
    <lineage>
        <taxon>unclassified sequences</taxon>
        <taxon>metagenomes</taxon>
        <taxon>ecological metagenomes</taxon>
    </lineage>
</organism>
<protein>
    <submittedName>
        <fullName evidence="8">Membrane protein</fullName>
    </submittedName>
</protein>
<evidence type="ECO:0000256" key="7">
    <source>
        <dbReference type="SAM" id="Phobius"/>
    </source>
</evidence>
<feature type="transmembrane region" description="Helical" evidence="7">
    <location>
        <begin position="137"/>
        <end position="165"/>
    </location>
</feature>
<evidence type="ECO:0000256" key="6">
    <source>
        <dbReference type="ARBA" id="ARBA00023136"/>
    </source>
</evidence>
<feature type="transmembrane region" description="Helical" evidence="7">
    <location>
        <begin position="12"/>
        <end position="31"/>
    </location>
</feature>
<feature type="transmembrane region" description="Helical" evidence="7">
    <location>
        <begin position="107"/>
        <end position="125"/>
    </location>
</feature>
<evidence type="ECO:0000313" key="8">
    <source>
        <dbReference type="EMBL" id="CUS40741.1"/>
    </source>
</evidence>
<dbReference type="Pfam" id="PF01891">
    <property type="entry name" value="CbiM"/>
    <property type="match status" value="1"/>
</dbReference>
<proteinExistence type="predicted"/>
<gene>
    <name evidence="8" type="ORF">MGWOODY_Tha2117</name>
</gene>
<keyword evidence="6 7" id="KW-0472">Membrane</keyword>
<evidence type="ECO:0000256" key="2">
    <source>
        <dbReference type="ARBA" id="ARBA00022448"/>
    </source>
</evidence>
<keyword evidence="5 7" id="KW-1133">Transmembrane helix</keyword>
<sequence>MLSIVDASASGWLYTIVAAIILGRVISDYSWTIFYKHRGAQHLFFGSIVVLFAFASMNAGILPGMNFHILGYTAITLMMGWRLAFVASALVEVLLVFSGSIHWHDVGINFLLSAALPILFSYYFFKIVYRRLKHNPFVYILVAGFINAALTQALHAVVLSAWFGWYEAYAWSKIWDDYCRYLPLMMFPEGVVNGMFITGMVVFHPRWLSTFDEDSYFSS</sequence>
<evidence type="ECO:0000256" key="5">
    <source>
        <dbReference type="ARBA" id="ARBA00022989"/>
    </source>
</evidence>
<keyword evidence="2" id="KW-0813">Transport</keyword>
<evidence type="ECO:0000256" key="1">
    <source>
        <dbReference type="ARBA" id="ARBA00004651"/>
    </source>
</evidence>
<evidence type="ECO:0000256" key="4">
    <source>
        <dbReference type="ARBA" id="ARBA00022692"/>
    </source>
</evidence>
<feature type="transmembrane region" description="Helical" evidence="7">
    <location>
        <begin position="43"/>
        <end position="62"/>
    </location>
</feature>
<evidence type="ECO:0000256" key="3">
    <source>
        <dbReference type="ARBA" id="ARBA00022475"/>
    </source>
</evidence>
<feature type="transmembrane region" description="Helical" evidence="7">
    <location>
        <begin position="185"/>
        <end position="203"/>
    </location>
</feature>
<dbReference type="AlphaFoldDB" id="A0A160TAK6"/>
<dbReference type="EMBL" id="CZQC01000023">
    <property type="protein sequence ID" value="CUS40741.1"/>
    <property type="molecule type" value="Genomic_DNA"/>
</dbReference>
<keyword evidence="3" id="KW-1003">Cell membrane</keyword>
<comment type="subcellular location">
    <subcellularLocation>
        <location evidence="1">Cell membrane</location>
        <topology evidence="1">Multi-pass membrane protein</topology>
    </subcellularLocation>
</comment>
<name>A0A160TAK6_9ZZZZ</name>
<dbReference type="Gene3D" id="1.10.1760.20">
    <property type="match status" value="1"/>
</dbReference>
<dbReference type="InterPro" id="IPR002751">
    <property type="entry name" value="CbiM/NikMN"/>
</dbReference>